<protein>
    <recommendedName>
        <fullName evidence="3">RNA-directed DNA polymerase</fullName>
    </recommendedName>
</protein>
<dbReference type="Proteomes" id="UP001189429">
    <property type="component" value="Unassembled WGS sequence"/>
</dbReference>
<feature type="non-terminal residue" evidence="1">
    <location>
        <position position="1"/>
    </location>
</feature>
<evidence type="ECO:0000313" key="2">
    <source>
        <dbReference type="Proteomes" id="UP001189429"/>
    </source>
</evidence>
<evidence type="ECO:0008006" key="3">
    <source>
        <dbReference type="Google" id="ProtNLM"/>
    </source>
</evidence>
<organism evidence="1 2">
    <name type="scientific">Prorocentrum cordatum</name>
    <dbReference type="NCBI Taxonomy" id="2364126"/>
    <lineage>
        <taxon>Eukaryota</taxon>
        <taxon>Sar</taxon>
        <taxon>Alveolata</taxon>
        <taxon>Dinophyceae</taxon>
        <taxon>Prorocentrales</taxon>
        <taxon>Prorocentraceae</taxon>
        <taxon>Prorocentrum</taxon>
    </lineage>
</organism>
<accession>A0ABN9PJL9</accession>
<feature type="non-terminal residue" evidence="1">
    <location>
        <position position="445"/>
    </location>
</feature>
<proteinExistence type="predicted"/>
<keyword evidence="2" id="KW-1185">Reference proteome</keyword>
<name>A0ABN9PJL9_9DINO</name>
<comment type="caution">
    <text evidence="1">The sequence shown here is derived from an EMBL/GenBank/DDBJ whole genome shotgun (WGS) entry which is preliminary data.</text>
</comment>
<reference evidence="1" key="1">
    <citation type="submission" date="2023-10" db="EMBL/GenBank/DDBJ databases">
        <authorList>
            <person name="Chen Y."/>
            <person name="Shah S."/>
            <person name="Dougan E. K."/>
            <person name="Thang M."/>
            <person name="Chan C."/>
        </authorList>
    </citation>
    <scope>NUCLEOTIDE SEQUENCE [LARGE SCALE GENOMIC DNA]</scope>
</reference>
<dbReference type="EMBL" id="CAUYUJ010000614">
    <property type="protein sequence ID" value="CAK0791588.1"/>
    <property type="molecule type" value="Genomic_DNA"/>
</dbReference>
<evidence type="ECO:0000313" key="1">
    <source>
        <dbReference type="EMBL" id="CAK0791588.1"/>
    </source>
</evidence>
<sequence length="445" mass="48333">GNFGANILERDTVSRVYSDVPPAESNVPVLVALDYGAAFPSLSLEFMCAVRKEIQVPRASLSITDQLYLELEAFAMARNAPTHAWRVTSGIVQGCSLSGPLYAAATAPLLVDLQRQLEAPRKGIARACADDIGTAIRDILSLSILADIMLLAERSATLPLRIDKCNLVSLHKPFSKAVAAEVRSLLCAHVPFFNRISIVESLKYLGLILGPAADANSCWAAPAMKDIISLAQLSSSRPCPAFWRSEASVGTLFNIKHGPLQSTIYTHELLSIARQAATHRLLVQPSGVGLQKCMTLAVKKHLISRPLWNLLVVRLALAHPDMYCEGASKVPAVIWSHITKYLRSCSTAWAMAYLKTVANGWATSSRILGDRGRLPCRFGCAGAADQLKHYLSCPKFRNICEEVFGFSRPAHPLGRLGPFGSAVDIGKVVFDIVVMHFAYHAAPHD</sequence>
<gene>
    <name evidence="1" type="ORF">PCOR1329_LOCUS2438</name>
</gene>